<comment type="caution">
    <text evidence="1">The sequence shown here is derived from an EMBL/GenBank/DDBJ whole genome shotgun (WGS) entry which is preliminary data.</text>
</comment>
<protein>
    <submittedName>
        <fullName evidence="1">Jg19316 protein</fullName>
    </submittedName>
</protein>
<proteinExistence type="predicted"/>
<dbReference type="Proteomes" id="UP000838756">
    <property type="component" value="Unassembled WGS sequence"/>
</dbReference>
<name>A0A8S4SCE3_9NEOP</name>
<sequence length="38" mass="4092">GKGKKSKKNKMLKVDARILGFSVTASEDRINVGDIDTA</sequence>
<dbReference type="AlphaFoldDB" id="A0A8S4SCE3"/>
<accession>A0A8S4SCE3</accession>
<gene>
    <name evidence="1" type="primary">jg19316</name>
    <name evidence="1" type="ORF">PAEG_LOCUS24995</name>
</gene>
<feature type="non-terminal residue" evidence="1">
    <location>
        <position position="1"/>
    </location>
</feature>
<evidence type="ECO:0000313" key="1">
    <source>
        <dbReference type="EMBL" id="CAH2265657.1"/>
    </source>
</evidence>
<reference evidence="1" key="1">
    <citation type="submission" date="2022-03" db="EMBL/GenBank/DDBJ databases">
        <authorList>
            <person name="Lindestad O."/>
        </authorList>
    </citation>
    <scope>NUCLEOTIDE SEQUENCE</scope>
</reference>
<organism evidence="1 2">
    <name type="scientific">Pararge aegeria aegeria</name>
    <dbReference type="NCBI Taxonomy" id="348720"/>
    <lineage>
        <taxon>Eukaryota</taxon>
        <taxon>Metazoa</taxon>
        <taxon>Ecdysozoa</taxon>
        <taxon>Arthropoda</taxon>
        <taxon>Hexapoda</taxon>
        <taxon>Insecta</taxon>
        <taxon>Pterygota</taxon>
        <taxon>Neoptera</taxon>
        <taxon>Endopterygota</taxon>
        <taxon>Lepidoptera</taxon>
        <taxon>Glossata</taxon>
        <taxon>Ditrysia</taxon>
        <taxon>Papilionoidea</taxon>
        <taxon>Nymphalidae</taxon>
        <taxon>Satyrinae</taxon>
        <taxon>Satyrini</taxon>
        <taxon>Parargina</taxon>
        <taxon>Pararge</taxon>
    </lineage>
</organism>
<keyword evidence="2" id="KW-1185">Reference proteome</keyword>
<dbReference type="EMBL" id="CAKXAJ010026289">
    <property type="protein sequence ID" value="CAH2265657.1"/>
    <property type="molecule type" value="Genomic_DNA"/>
</dbReference>
<evidence type="ECO:0000313" key="2">
    <source>
        <dbReference type="Proteomes" id="UP000838756"/>
    </source>
</evidence>